<evidence type="ECO:0000256" key="9">
    <source>
        <dbReference type="ARBA" id="ARBA00026119"/>
    </source>
</evidence>
<dbReference type="InterPro" id="IPR020843">
    <property type="entry name" value="ER"/>
</dbReference>
<feature type="domain" description="Enoyl reductase (ER)" evidence="12">
    <location>
        <begin position="12"/>
        <end position="355"/>
    </location>
</feature>
<dbReference type="Pfam" id="PF00107">
    <property type="entry name" value="ADH_zinc_N"/>
    <property type="match status" value="1"/>
</dbReference>
<name>A0A2I2FVA8_9EURO</name>
<evidence type="ECO:0000256" key="8">
    <source>
        <dbReference type="ARBA" id="ARBA00025713"/>
    </source>
</evidence>
<dbReference type="InterPro" id="IPR011032">
    <property type="entry name" value="GroES-like_sf"/>
</dbReference>
<dbReference type="InterPro" id="IPR013149">
    <property type="entry name" value="ADH-like_C"/>
</dbReference>
<dbReference type="AlphaFoldDB" id="A0A2I2FVA8"/>
<dbReference type="EC" id="1.1.1.9" evidence="9 11"/>
<dbReference type="InterPro" id="IPR013154">
    <property type="entry name" value="ADH-like_N"/>
</dbReference>
<comment type="function">
    <text evidence="7 11">Xylitol dehydrogenase which catalyzes the conversion of xylitol to D-xylulose. Xylose is a major component of hemicelluloses such as xylan. Most fungi utilize D-xylose via three enzymatic reactions, xylose reductase (XR), xylitol dehydrogenase (XDH), and xylulokinase, to form xylulose 5-phosphate, which enters pentose phosphate pathway.</text>
</comment>
<dbReference type="GO" id="GO:0006062">
    <property type="term" value="P:sorbitol catabolic process"/>
    <property type="evidence" value="ECO:0007669"/>
    <property type="project" value="TreeGrafter"/>
</dbReference>
<dbReference type="SMART" id="SM00829">
    <property type="entry name" value="PKS_ER"/>
    <property type="match status" value="1"/>
</dbReference>
<dbReference type="SUPFAM" id="SSF51735">
    <property type="entry name" value="NAD(P)-binding Rossmann-fold domains"/>
    <property type="match status" value="1"/>
</dbReference>
<dbReference type="GO" id="GO:0042732">
    <property type="term" value="P:D-xylose metabolic process"/>
    <property type="evidence" value="ECO:0007669"/>
    <property type="project" value="UniProtKB-UniRule"/>
</dbReference>
<keyword evidence="5 11" id="KW-0560">Oxidoreductase</keyword>
<dbReference type="GO" id="GO:0046526">
    <property type="term" value="F:D-xylulose reductase activity"/>
    <property type="evidence" value="ECO:0007669"/>
    <property type="project" value="UniProtKB-EC"/>
</dbReference>
<comment type="cofactor">
    <cofactor evidence="11">
        <name>Zn(2+)</name>
        <dbReference type="ChEBI" id="CHEBI:29105"/>
    </cofactor>
    <text evidence="11">Binds 1 or 2 Zn(2+) ions per subunit.</text>
</comment>
<keyword evidence="4 10" id="KW-0862">Zinc</keyword>
<dbReference type="EMBL" id="MSFO01000009">
    <property type="protein sequence ID" value="PLB44506.1"/>
    <property type="molecule type" value="Genomic_DNA"/>
</dbReference>
<comment type="catalytic activity">
    <reaction evidence="11">
        <text>xylitol + NAD(+) = D-xylulose + NADH + H(+)</text>
        <dbReference type="Rhea" id="RHEA:20433"/>
        <dbReference type="ChEBI" id="CHEBI:15378"/>
        <dbReference type="ChEBI" id="CHEBI:17140"/>
        <dbReference type="ChEBI" id="CHEBI:17151"/>
        <dbReference type="ChEBI" id="CHEBI:57540"/>
        <dbReference type="ChEBI" id="CHEBI:57945"/>
        <dbReference type="EC" id="1.1.1.9"/>
    </reaction>
</comment>
<evidence type="ECO:0000256" key="4">
    <source>
        <dbReference type="ARBA" id="ARBA00022833"/>
    </source>
</evidence>
<keyword evidence="2 11" id="KW-0859">Xylose metabolism</keyword>
<dbReference type="GO" id="GO:0008270">
    <property type="term" value="F:zinc ion binding"/>
    <property type="evidence" value="ECO:0007669"/>
    <property type="project" value="UniProtKB-UniRule"/>
</dbReference>
<comment type="pathway">
    <text evidence="8 11">Carbohydrate degradation; L-arabinose degradation via L-arabinitol; D-xylulose 5-phosphate from L-arabinose (fungal route): step 4/5.</text>
</comment>
<evidence type="ECO:0000313" key="13">
    <source>
        <dbReference type="EMBL" id="PLB44506.1"/>
    </source>
</evidence>
<evidence type="ECO:0000259" key="12">
    <source>
        <dbReference type="SMART" id="SM00829"/>
    </source>
</evidence>
<dbReference type="PANTHER" id="PTHR43161:SF9">
    <property type="entry name" value="SORBITOL DEHYDROGENASE"/>
    <property type="match status" value="1"/>
</dbReference>
<keyword evidence="6 11" id="KW-0520">NAD</keyword>
<dbReference type="GO" id="GO:0003939">
    <property type="term" value="F:L-iditol 2-dehydrogenase (NAD+) activity"/>
    <property type="evidence" value="ECO:0007669"/>
    <property type="project" value="TreeGrafter"/>
</dbReference>
<evidence type="ECO:0000256" key="7">
    <source>
        <dbReference type="ARBA" id="ARBA00024843"/>
    </source>
</evidence>
<dbReference type="OrthoDB" id="3941538at2759"/>
<keyword evidence="3 10" id="KW-0479">Metal-binding</keyword>
<dbReference type="Proteomes" id="UP000234275">
    <property type="component" value="Unassembled WGS sequence"/>
</dbReference>
<reference evidence="13 14" key="1">
    <citation type="submission" date="2016-12" db="EMBL/GenBank/DDBJ databases">
        <title>The genomes of Aspergillus section Nigri reveals drivers in fungal speciation.</title>
        <authorList>
            <consortium name="DOE Joint Genome Institute"/>
            <person name="Vesth T.C."/>
            <person name="Nybo J."/>
            <person name="Theobald S."/>
            <person name="Brandl J."/>
            <person name="Frisvad J.C."/>
            <person name="Nielsen K.F."/>
            <person name="Lyhne E.K."/>
            <person name="Kogle M.E."/>
            <person name="Kuo A."/>
            <person name="Riley R."/>
            <person name="Clum A."/>
            <person name="Nolan M."/>
            <person name="Lipzen A."/>
            <person name="Salamov A."/>
            <person name="Henrissat B."/>
            <person name="Wiebenga A."/>
            <person name="De Vries R.P."/>
            <person name="Grigoriev I.V."/>
            <person name="Mortensen U.H."/>
            <person name="Andersen M.R."/>
            <person name="Baker S.E."/>
        </authorList>
    </citation>
    <scope>NUCLEOTIDE SEQUENCE [LARGE SCALE GENOMIC DNA]</scope>
    <source>
        <strain evidence="13 14">IBT 23096</strain>
    </source>
</reference>
<evidence type="ECO:0000256" key="1">
    <source>
        <dbReference type="ARBA" id="ARBA00008072"/>
    </source>
</evidence>
<gene>
    <name evidence="13" type="ORF">P170DRAFT_417179</name>
</gene>
<comment type="caution">
    <text evidence="13">The sequence shown here is derived from an EMBL/GenBank/DDBJ whole genome shotgun (WGS) entry which is preliminary data.</text>
</comment>
<dbReference type="InterPro" id="IPR045306">
    <property type="entry name" value="SDH-like"/>
</dbReference>
<dbReference type="GO" id="GO:0019569">
    <property type="term" value="P:L-arabinose catabolic process to D-xylulose 5-phosphate"/>
    <property type="evidence" value="ECO:0007669"/>
    <property type="project" value="UniProtKB-UniRule"/>
</dbReference>
<dbReference type="Pfam" id="PF08240">
    <property type="entry name" value="ADH_N"/>
    <property type="match status" value="1"/>
</dbReference>
<evidence type="ECO:0000256" key="5">
    <source>
        <dbReference type="ARBA" id="ARBA00023002"/>
    </source>
</evidence>
<evidence type="ECO:0000313" key="14">
    <source>
        <dbReference type="Proteomes" id="UP000234275"/>
    </source>
</evidence>
<dbReference type="Gene3D" id="3.90.180.10">
    <property type="entry name" value="Medium-chain alcohol dehydrogenases, catalytic domain"/>
    <property type="match status" value="1"/>
</dbReference>
<dbReference type="UniPathway" id="UPA00146">
    <property type="reaction ID" value="UER00577"/>
</dbReference>
<dbReference type="FunFam" id="3.40.50.720:FF:000068">
    <property type="entry name" value="Sorbitol dehydrogenase"/>
    <property type="match status" value="1"/>
</dbReference>
<dbReference type="RefSeq" id="XP_024699808.1">
    <property type="nucleotide sequence ID" value="XM_024847162.1"/>
</dbReference>
<dbReference type="PANTHER" id="PTHR43161">
    <property type="entry name" value="SORBITOL DEHYDROGENASE"/>
    <property type="match status" value="1"/>
</dbReference>
<dbReference type="PROSITE" id="PS00059">
    <property type="entry name" value="ADH_ZINC"/>
    <property type="match status" value="1"/>
</dbReference>
<dbReference type="GeneID" id="36554861"/>
<evidence type="ECO:0000256" key="6">
    <source>
        <dbReference type="ARBA" id="ARBA00023027"/>
    </source>
</evidence>
<dbReference type="CDD" id="cd05285">
    <property type="entry name" value="sorbitol_DH"/>
    <property type="match status" value="1"/>
</dbReference>
<keyword evidence="11" id="KW-0119">Carbohydrate metabolism</keyword>
<evidence type="ECO:0000256" key="2">
    <source>
        <dbReference type="ARBA" id="ARBA00022629"/>
    </source>
</evidence>
<evidence type="ECO:0000256" key="3">
    <source>
        <dbReference type="ARBA" id="ARBA00022723"/>
    </source>
</evidence>
<accession>A0A2I2FVA8</accession>
<dbReference type="InterPro" id="IPR002328">
    <property type="entry name" value="ADH_Zn_CS"/>
</dbReference>
<dbReference type="InterPro" id="IPR036291">
    <property type="entry name" value="NAD(P)-bd_dom_sf"/>
</dbReference>
<dbReference type="Gene3D" id="3.40.50.720">
    <property type="entry name" value="NAD(P)-binding Rossmann-like Domain"/>
    <property type="match status" value="1"/>
</dbReference>
<comment type="similarity">
    <text evidence="1 10">Belongs to the zinc-containing alcohol dehydrogenase family.</text>
</comment>
<evidence type="ECO:0000256" key="10">
    <source>
        <dbReference type="RuleBase" id="RU361277"/>
    </source>
</evidence>
<dbReference type="VEuPathDB" id="FungiDB:P170DRAFT_417179"/>
<evidence type="ECO:0000256" key="11">
    <source>
        <dbReference type="RuleBase" id="RU369026"/>
    </source>
</evidence>
<organism evidence="13 14">
    <name type="scientific">Aspergillus steynii IBT 23096</name>
    <dbReference type="NCBI Taxonomy" id="1392250"/>
    <lineage>
        <taxon>Eukaryota</taxon>
        <taxon>Fungi</taxon>
        <taxon>Dikarya</taxon>
        <taxon>Ascomycota</taxon>
        <taxon>Pezizomycotina</taxon>
        <taxon>Eurotiomycetes</taxon>
        <taxon>Eurotiomycetidae</taxon>
        <taxon>Eurotiales</taxon>
        <taxon>Aspergillaceae</taxon>
        <taxon>Aspergillus</taxon>
        <taxon>Aspergillus subgen. Circumdati</taxon>
    </lineage>
</organism>
<dbReference type="STRING" id="1392250.A0A2I2FVA8"/>
<sequence length="364" mass="39535">MAQDSNPSFVLRAVKDVALEDRPVPALKDPWDVRVRISETGICGSDVHYWQRGRIGDFVLESPIVLGHESSGVIEEVGSAVRNLKVGQRVAVEPGVPCRHCNYCRSGSYNLCPDTVFAATPPHDGTLSKYYITQSDYCYPIASHMDLEEGAMVEPVAVAVQITKVGRVRPNQSIVVFGCGPIGLLCQAVSKAYAARTVIGVDISQSRLDFARVFGADGVFLPPARPEGVDECEWSARVAGMIKEQFGLGEGPDVVIEATGAQACIQAGVHLTRKGGVYVQAGMGKENVVFPITTACIRDLTIRGSIRYTTGCYPTAVDLIASGKVDVKRLVTDRYDFENAEEAFELVRQGRENVIKVIIHGYRD</sequence>
<dbReference type="SUPFAM" id="SSF50129">
    <property type="entry name" value="GroES-like"/>
    <property type="match status" value="1"/>
</dbReference>
<proteinExistence type="inferred from homology"/>
<protein>
    <recommendedName>
        <fullName evidence="9 11">D-xylulose reductase</fullName>
        <ecNumber evidence="9 11">1.1.1.9</ecNumber>
    </recommendedName>
    <alternativeName>
        <fullName evidence="11">Xylitol dehydrogenase</fullName>
    </alternativeName>
</protein>
<keyword evidence="14" id="KW-1185">Reference proteome</keyword>